<dbReference type="GO" id="GO:0030170">
    <property type="term" value="F:pyridoxal phosphate binding"/>
    <property type="evidence" value="ECO:0007669"/>
    <property type="project" value="InterPro"/>
</dbReference>
<dbReference type="PANTHER" id="PTHR30212">
    <property type="entry name" value="PROTEIN YIIM"/>
    <property type="match status" value="1"/>
</dbReference>
<dbReference type="EMBL" id="CAEZYY010000071">
    <property type="protein sequence ID" value="CAB4774350.1"/>
    <property type="molecule type" value="Genomic_DNA"/>
</dbReference>
<dbReference type="PANTHER" id="PTHR30212:SF2">
    <property type="entry name" value="PROTEIN YIIM"/>
    <property type="match status" value="1"/>
</dbReference>
<dbReference type="PROSITE" id="PS51340">
    <property type="entry name" value="MOSC"/>
    <property type="match status" value="1"/>
</dbReference>
<accession>A0A6J6RM90</accession>
<dbReference type="InterPro" id="IPR011037">
    <property type="entry name" value="Pyrv_Knase-like_insert_dom_sf"/>
</dbReference>
<dbReference type="Gene3D" id="2.40.33.20">
    <property type="entry name" value="PK beta-barrel domain-like"/>
    <property type="match status" value="1"/>
</dbReference>
<organism evidence="2">
    <name type="scientific">freshwater metagenome</name>
    <dbReference type="NCBI Taxonomy" id="449393"/>
    <lineage>
        <taxon>unclassified sequences</taxon>
        <taxon>metagenomes</taxon>
        <taxon>ecological metagenomes</taxon>
    </lineage>
</organism>
<dbReference type="InterPro" id="IPR005302">
    <property type="entry name" value="MoCF_Sase_C"/>
</dbReference>
<proteinExistence type="predicted"/>
<dbReference type="EMBL" id="CAFBQP010000005">
    <property type="protein sequence ID" value="CAB5053111.1"/>
    <property type="molecule type" value="Genomic_DNA"/>
</dbReference>
<dbReference type="SUPFAM" id="SSF50800">
    <property type="entry name" value="PK beta-barrel domain-like"/>
    <property type="match status" value="1"/>
</dbReference>
<reference evidence="2" key="1">
    <citation type="submission" date="2020-05" db="EMBL/GenBank/DDBJ databases">
        <authorList>
            <person name="Chiriac C."/>
            <person name="Salcher M."/>
            <person name="Ghai R."/>
            <person name="Kavagutti S V."/>
        </authorList>
    </citation>
    <scope>NUCLEOTIDE SEQUENCE</scope>
</reference>
<dbReference type="EMBL" id="CAEZXX010000158">
    <property type="protein sequence ID" value="CAB4723054.1"/>
    <property type="molecule type" value="Genomic_DNA"/>
</dbReference>
<evidence type="ECO:0000259" key="1">
    <source>
        <dbReference type="PROSITE" id="PS51340"/>
    </source>
</evidence>
<dbReference type="GO" id="GO:0003824">
    <property type="term" value="F:catalytic activity"/>
    <property type="evidence" value="ECO:0007669"/>
    <property type="project" value="InterPro"/>
</dbReference>
<dbReference type="GO" id="GO:0030151">
    <property type="term" value="F:molybdenum ion binding"/>
    <property type="evidence" value="ECO:0007669"/>
    <property type="project" value="InterPro"/>
</dbReference>
<feature type="domain" description="MOSC" evidence="1">
    <location>
        <begin position="145"/>
        <end position="279"/>
    </location>
</feature>
<protein>
    <submittedName>
        <fullName evidence="2">Unannotated protein</fullName>
    </submittedName>
</protein>
<sequence length="282" mass="29696">MPRLGHYRFSETDVAKTFSNLGMWWDHLTTGIDATAAHIHGSLLSQSLADVLGADVLGADVLGADGLQADVLGADDLGQRLTDLGRAAAARFAGNESSAEAVAALGLLWHAMRDAMESLRRAGVVSTSGQGTVARINVSGGGVPKSAVDRVEVSLGGIVGDRQRSRQHHGRPWQALCLWSVEVIDAFARDGHPIAPGAAGENLTLSGIDWSTVRPGVLLRVGTVLAEASAWAIPCRHNAQWFTDGDFNRMSHVRGPVARVYATVIETGSINTGDAVRIVALV</sequence>
<evidence type="ECO:0000313" key="2">
    <source>
        <dbReference type="EMBL" id="CAB4723054.1"/>
    </source>
</evidence>
<dbReference type="Pfam" id="PF03473">
    <property type="entry name" value="MOSC"/>
    <property type="match status" value="1"/>
</dbReference>
<evidence type="ECO:0000313" key="4">
    <source>
        <dbReference type="EMBL" id="CAB5053111.1"/>
    </source>
</evidence>
<name>A0A6J6RM90_9ZZZZ</name>
<evidence type="ECO:0000313" key="3">
    <source>
        <dbReference type="EMBL" id="CAB4774350.1"/>
    </source>
</evidence>
<gene>
    <name evidence="2" type="ORF">UFOPK2602_01879</name>
    <name evidence="3" type="ORF">UFOPK2806_02620</name>
    <name evidence="4" type="ORF">UFOPK4306_00204</name>
</gene>
<dbReference type="AlphaFoldDB" id="A0A6J6RM90"/>
<dbReference type="InterPro" id="IPR052353">
    <property type="entry name" value="Benzoxazolinone_Detox_Enz"/>
</dbReference>